<evidence type="ECO:0000256" key="4">
    <source>
        <dbReference type="ARBA" id="ARBA00022722"/>
    </source>
</evidence>
<keyword evidence="10" id="KW-1185">Reference proteome</keyword>
<evidence type="ECO:0000256" key="5">
    <source>
        <dbReference type="ARBA" id="ARBA00022723"/>
    </source>
</evidence>
<evidence type="ECO:0000256" key="7">
    <source>
        <dbReference type="ARBA" id="ARBA00022801"/>
    </source>
</evidence>
<dbReference type="PANTHER" id="PTHR10642:SF26">
    <property type="entry name" value="RIBONUCLEASE H1"/>
    <property type="match status" value="1"/>
</dbReference>
<evidence type="ECO:0000313" key="10">
    <source>
        <dbReference type="Proteomes" id="UP000697127"/>
    </source>
</evidence>
<dbReference type="PANTHER" id="PTHR10642">
    <property type="entry name" value="RIBONUCLEASE H1"/>
    <property type="match status" value="1"/>
</dbReference>
<dbReference type="InterPro" id="IPR012337">
    <property type="entry name" value="RNaseH-like_sf"/>
</dbReference>
<dbReference type="EC" id="3.1.26.4" evidence="3"/>
<keyword evidence="7" id="KW-0378">Hydrolase</keyword>
<comment type="catalytic activity">
    <reaction evidence="1">
        <text>Endonucleolytic cleavage to 5'-phosphomonoester.</text>
        <dbReference type="EC" id="3.1.26.4"/>
    </reaction>
</comment>
<evidence type="ECO:0000256" key="6">
    <source>
        <dbReference type="ARBA" id="ARBA00022759"/>
    </source>
</evidence>
<comment type="caution">
    <text evidence="9">The sequence shown here is derived from an EMBL/GenBank/DDBJ whole genome shotgun (WGS) entry which is preliminary data.</text>
</comment>
<dbReference type="GO" id="GO:0046872">
    <property type="term" value="F:metal ion binding"/>
    <property type="evidence" value="ECO:0007669"/>
    <property type="project" value="UniProtKB-KW"/>
</dbReference>
<dbReference type="GO" id="GO:0003676">
    <property type="term" value="F:nucleic acid binding"/>
    <property type="evidence" value="ECO:0007669"/>
    <property type="project" value="InterPro"/>
</dbReference>
<comment type="similarity">
    <text evidence="2">Belongs to the RNase H family.</text>
</comment>
<gene>
    <name evidence="9" type="ORF">C6P40_001193</name>
</gene>
<keyword evidence="4" id="KW-0540">Nuclease</keyword>
<organism evidence="9 10">
    <name type="scientific">Pichia californica</name>
    <dbReference type="NCBI Taxonomy" id="460514"/>
    <lineage>
        <taxon>Eukaryota</taxon>
        <taxon>Fungi</taxon>
        <taxon>Dikarya</taxon>
        <taxon>Ascomycota</taxon>
        <taxon>Saccharomycotina</taxon>
        <taxon>Pichiomycetes</taxon>
        <taxon>Pichiales</taxon>
        <taxon>Pichiaceae</taxon>
        <taxon>Pichia</taxon>
    </lineage>
</organism>
<dbReference type="SUPFAM" id="SSF53098">
    <property type="entry name" value="Ribonuclease H-like"/>
    <property type="match status" value="1"/>
</dbReference>
<evidence type="ECO:0000256" key="1">
    <source>
        <dbReference type="ARBA" id="ARBA00000077"/>
    </source>
</evidence>
<dbReference type="PROSITE" id="PS50879">
    <property type="entry name" value="RNASE_H_1"/>
    <property type="match status" value="1"/>
</dbReference>
<feature type="non-terminal residue" evidence="9">
    <location>
        <position position="1"/>
    </location>
</feature>
<dbReference type="InterPro" id="IPR002156">
    <property type="entry name" value="RNaseH_domain"/>
</dbReference>
<keyword evidence="6" id="KW-0255">Endonuclease</keyword>
<dbReference type="Proteomes" id="UP000697127">
    <property type="component" value="Unassembled WGS sequence"/>
</dbReference>
<evidence type="ECO:0000259" key="8">
    <source>
        <dbReference type="PROSITE" id="PS50879"/>
    </source>
</evidence>
<dbReference type="Gene3D" id="3.30.420.10">
    <property type="entry name" value="Ribonuclease H-like superfamily/Ribonuclease H"/>
    <property type="match status" value="1"/>
</dbReference>
<dbReference type="InterPro" id="IPR036397">
    <property type="entry name" value="RNaseH_sf"/>
</dbReference>
<feature type="domain" description="RNase H type-1" evidence="8">
    <location>
        <begin position="97"/>
        <end position="167"/>
    </location>
</feature>
<keyword evidence="5" id="KW-0479">Metal-binding</keyword>
<evidence type="ECO:0000256" key="2">
    <source>
        <dbReference type="ARBA" id="ARBA00005300"/>
    </source>
</evidence>
<accession>A0A9P6WLI8</accession>
<dbReference type="InterPro" id="IPR050092">
    <property type="entry name" value="RNase_H"/>
</dbReference>
<dbReference type="Pfam" id="PF00075">
    <property type="entry name" value="RNase_H"/>
    <property type="match status" value="1"/>
</dbReference>
<dbReference type="GO" id="GO:0004523">
    <property type="term" value="F:RNA-DNA hybrid ribonuclease activity"/>
    <property type="evidence" value="ECO:0007669"/>
    <property type="project" value="UniProtKB-EC"/>
</dbReference>
<protein>
    <recommendedName>
        <fullName evidence="3">ribonuclease H</fullName>
        <ecNumber evidence="3">3.1.26.4</ecNumber>
    </recommendedName>
</protein>
<sequence>MPCETSNSIDNIGESVIQNVGENIDRTVNENENNTLLNNLTDLLSNITKKNSDIEEVDYETKVFKKISTFCKENAGDYMREYYDSDYESHYEFYDPDPLEMHIYTDGACRNNHLVMYGGSEAGYGVYFGRNDHRNQSGRVPGNQTNQSAELYAIYRALEYYFQDVTN</sequence>
<proteinExistence type="inferred from homology"/>
<evidence type="ECO:0000313" key="9">
    <source>
        <dbReference type="EMBL" id="KAG0688258.1"/>
    </source>
</evidence>
<dbReference type="GO" id="GO:0043137">
    <property type="term" value="P:DNA replication, removal of RNA primer"/>
    <property type="evidence" value="ECO:0007669"/>
    <property type="project" value="TreeGrafter"/>
</dbReference>
<reference evidence="9" key="1">
    <citation type="submission" date="2020-11" db="EMBL/GenBank/DDBJ databases">
        <title>Kefir isolates.</title>
        <authorList>
            <person name="Marcisauskas S."/>
            <person name="Kim Y."/>
            <person name="Blasche S."/>
        </authorList>
    </citation>
    <scope>NUCLEOTIDE SEQUENCE</scope>
    <source>
        <strain evidence="9">Olga-1</strain>
    </source>
</reference>
<dbReference type="EMBL" id="PUHW01000167">
    <property type="protein sequence ID" value="KAG0688258.1"/>
    <property type="molecule type" value="Genomic_DNA"/>
</dbReference>
<evidence type="ECO:0000256" key="3">
    <source>
        <dbReference type="ARBA" id="ARBA00012180"/>
    </source>
</evidence>
<name>A0A9P6WLI8_9ASCO</name>
<dbReference type="AlphaFoldDB" id="A0A9P6WLI8"/>